<keyword evidence="1" id="KW-0812">Transmembrane</keyword>
<keyword evidence="1" id="KW-1133">Transmembrane helix</keyword>
<proteinExistence type="predicted"/>
<gene>
    <name evidence="2" type="ORF">U0042_26575</name>
</gene>
<feature type="transmembrane region" description="Helical" evidence="1">
    <location>
        <begin position="56"/>
        <end position="72"/>
    </location>
</feature>
<evidence type="ECO:0000313" key="2">
    <source>
        <dbReference type="EMBL" id="WQD77571.1"/>
    </source>
</evidence>
<dbReference type="EMBL" id="CP139965">
    <property type="protein sequence ID" value="WQD77571.1"/>
    <property type="molecule type" value="Genomic_DNA"/>
</dbReference>
<feature type="transmembrane region" description="Helical" evidence="1">
    <location>
        <begin position="24"/>
        <end position="44"/>
    </location>
</feature>
<keyword evidence="1" id="KW-0472">Membrane</keyword>
<sequence length="153" mass="17859">MTQPTSSDNPSIIEPQFVAQGNRFVIPTLVILWVVIFPAIMYFLSGPFSGLDFSDIWKIFIFPTIMLVWLIFRTRARFYDDFCQIEKSVIHYQNIISLKRGWLTLLICYTRPDDARSKPRKARLSLYEMPRADQQRCLEILRTHLPATATADI</sequence>
<accession>A0ABZ0WJR7</accession>
<organism evidence="2 3">
    <name type="scientific">Paraburkholderia kururiensis</name>
    <dbReference type="NCBI Taxonomy" id="984307"/>
    <lineage>
        <taxon>Bacteria</taxon>
        <taxon>Pseudomonadati</taxon>
        <taxon>Pseudomonadota</taxon>
        <taxon>Betaproteobacteria</taxon>
        <taxon>Burkholderiales</taxon>
        <taxon>Burkholderiaceae</taxon>
        <taxon>Paraburkholderia</taxon>
    </lineage>
</organism>
<dbReference type="RefSeq" id="WP_114811533.1">
    <property type="nucleotide sequence ID" value="NZ_CP139965.1"/>
</dbReference>
<evidence type="ECO:0000313" key="3">
    <source>
        <dbReference type="Proteomes" id="UP001325479"/>
    </source>
</evidence>
<reference evidence="2 3" key="1">
    <citation type="submission" date="2023-12" db="EMBL/GenBank/DDBJ databases">
        <title>Genome sequencing and assembly of bacterial species from a model synthetic community.</title>
        <authorList>
            <person name="Hogle S.L."/>
        </authorList>
    </citation>
    <scope>NUCLEOTIDE SEQUENCE [LARGE SCALE GENOMIC DNA]</scope>
    <source>
        <strain evidence="2 3">HAMBI 2494</strain>
    </source>
</reference>
<evidence type="ECO:0008006" key="4">
    <source>
        <dbReference type="Google" id="ProtNLM"/>
    </source>
</evidence>
<dbReference type="Proteomes" id="UP001325479">
    <property type="component" value="Chromosome"/>
</dbReference>
<name>A0ABZ0WJR7_9BURK</name>
<protein>
    <recommendedName>
        <fullName evidence="4">DUF304 domain-containing protein</fullName>
    </recommendedName>
</protein>
<keyword evidence="3" id="KW-1185">Reference proteome</keyword>
<evidence type="ECO:0000256" key="1">
    <source>
        <dbReference type="SAM" id="Phobius"/>
    </source>
</evidence>